<evidence type="ECO:0000313" key="2">
    <source>
        <dbReference type="EMBL" id="QIE59563.1"/>
    </source>
</evidence>
<dbReference type="RefSeq" id="WP_164679577.1">
    <property type="nucleotide sequence ID" value="NZ_CP049057.1"/>
</dbReference>
<dbReference type="EMBL" id="CP049057">
    <property type="protein sequence ID" value="QIE59563.1"/>
    <property type="molecule type" value="Genomic_DNA"/>
</dbReference>
<dbReference type="AlphaFoldDB" id="A0A6G6GMC7"/>
<feature type="transmembrane region" description="Helical" evidence="1">
    <location>
        <begin position="45"/>
        <end position="63"/>
    </location>
</feature>
<keyword evidence="1" id="KW-0812">Transmembrane</keyword>
<organism evidence="2 3">
    <name type="scientific">Rasiella rasia</name>
    <dbReference type="NCBI Taxonomy" id="2744027"/>
    <lineage>
        <taxon>Bacteria</taxon>
        <taxon>Pseudomonadati</taxon>
        <taxon>Bacteroidota</taxon>
        <taxon>Flavobacteriia</taxon>
        <taxon>Flavobacteriales</taxon>
        <taxon>Flavobacteriaceae</taxon>
        <taxon>Rasiella</taxon>
    </lineage>
</organism>
<protein>
    <submittedName>
        <fullName evidence="2">Uncharacterized protein</fullName>
    </submittedName>
</protein>
<dbReference type="Proteomes" id="UP000505306">
    <property type="component" value="Chromosome"/>
</dbReference>
<proteinExistence type="predicted"/>
<dbReference type="KEGG" id="mgel:G5B37_08310"/>
<keyword evidence="3" id="KW-1185">Reference proteome</keyword>
<reference evidence="2 3" key="1">
    <citation type="submission" date="2020-02" db="EMBL/GenBank/DDBJ databases">
        <title>Complete genome sequence of Flavobacteriaceae bacterium.</title>
        <authorList>
            <person name="Kim S.-J."/>
            <person name="Kim Y.-S."/>
            <person name="Kim K.-H."/>
        </authorList>
    </citation>
    <scope>NUCLEOTIDE SEQUENCE [LARGE SCALE GENOMIC DNA]</scope>
    <source>
        <strain evidence="2 3">RR4-40</strain>
    </source>
</reference>
<evidence type="ECO:0000313" key="3">
    <source>
        <dbReference type="Proteomes" id="UP000505306"/>
    </source>
</evidence>
<evidence type="ECO:0000256" key="1">
    <source>
        <dbReference type="SAM" id="Phobius"/>
    </source>
</evidence>
<gene>
    <name evidence="2" type="ORF">G5B37_08310</name>
</gene>
<sequence length="153" mass="18321">MKYFGKTHFLKSVAAAILFTLGFVCLYHAVFTPPRPNVENNPGNIITWLFFAFWCFAFGWQFLRITDYEIDLPNKRYKITKRVWFFERKGWKYFNFPTHIDFRKGKHKCSVRIYFNRKNSCFITKFNDSHEALTFARSASEHLEVPLIEPSKK</sequence>
<keyword evidence="1" id="KW-0472">Membrane</keyword>
<feature type="transmembrane region" description="Helical" evidence="1">
    <location>
        <begin position="12"/>
        <end position="30"/>
    </location>
</feature>
<accession>A0A6G6GMC7</accession>
<name>A0A6G6GMC7_9FLAO</name>
<keyword evidence="1" id="KW-1133">Transmembrane helix</keyword>